<evidence type="ECO:0000256" key="6">
    <source>
        <dbReference type="ARBA" id="ARBA00022801"/>
    </source>
</evidence>
<dbReference type="EMBL" id="UAPV01000001">
    <property type="protein sequence ID" value="SPT70251.1"/>
    <property type="molecule type" value="Genomic_DNA"/>
</dbReference>
<dbReference type="GO" id="GO:0004252">
    <property type="term" value="F:serine-type endopeptidase activity"/>
    <property type="evidence" value="ECO:0007669"/>
    <property type="project" value="InterPro"/>
</dbReference>
<organism evidence="14 15">
    <name type="scientific">Anaerobiospirillum thomasii</name>
    <dbReference type="NCBI Taxonomy" id="179995"/>
    <lineage>
        <taxon>Bacteria</taxon>
        <taxon>Pseudomonadati</taxon>
        <taxon>Pseudomonadota</taxon>
        <taxon>Gammaproteobacteria</taxon>
        <taxon>Aeromonadales</taxon>
        <taxon>Succinivibrionaceae</taxon>
        <taxon>Anaerobiospirillum</taxon>
    </lineage>
</organism>
<evidence type="ECO:0000256" key="7">
    <source>
        <dbReference type="ARBA" id="ARBA00022825"/>
    </source>
</evidence>
<keyword evidence="7" id="KW-0720">Serine protease</keyword>
<feature type="domain" description="Peptidase S49" evidence="12">
    <location>
        <begin position="186"/>
        <end position="327"/>
    </location>
</feature>
<evidence type="ECO:0000259" key="13">
    <source>
        <dbReference type="Pfam" id="PF08496"/>
    </source>
</evidence>
<feature type="domain" description="Peptidase S49 N-terminal proteobacteria" evidence="13">
    <location>
        <begin position="2"/>
        <end position="182"/>
    </location>
</feature>
<dbReference type="EC" id="3.4.21.-" evidence="14"/>
<dbReference type="CDD" id="cd07023">
    <property type="entry name" value="S49_Sppa_N_C"/>
    <property type="match status" value="1"/>
</dbReference>
<evidence type="ECO:0000256" key="8">
    <source>
        <dbReference type="ARBA" id="ARBA00022989"/>
    </source>
</evidence>
<dbReference type="InterPro" id="IPR002142">
    <property type="entry name" value="Peptidase_S49"/>
</dbReference>
<evidence type="ECO:0000259" key="12">
    <source>
        <dbReference type="Pfam" id="PF01343"/>
    </source>
</evidence>
<dbReference type="InterPro" id="IPR047272">
    <property type="entry name" value="S49_SppA_C"/>
</dbReference>
<evidence type="ECO:0000313" key="15">
    <source>
        <dbReference type="Proteomes" id="UP000250086"/>
    </source>
</evidence>
<dbReference type="RefSeq" id="WP_113744346.1">
    <property type="nucleotide sequence ID" value="NZ_UAPV01000001.1"/>
</dbReference>
<protein>
    <submittedName>
        <fullName evidence="14">Probable protease sohB</fullName>
        <ecNumber evidence="14">3.4.21.-</ecNumber>
    </submittedName>
</protein>
<sequence length="383" mass="43374">MEFFLDLLSFFLKTLSIVGLIVLGLSLLIMILKSLKDDVKKGVKETQIRLEAVDLRRLYKKRRKFMQKSLKDTAPFAKALEGESKKKKLSEKKKKELRLQNTKEQHKEHLDKLKALEEQGVFCPHNLFVINFSGSVKGSEVKSLREKIDAILDVATDKDEVIVNLTSPGGMVNSYGLCSSQLCRIRDRGINLVCTVDSVAASGGYLMACVANKIVAAPFAYIGSVGVVAGVPNFKRAINKLNVDYEQITAGKYKRTLTMFGENTDEGRQKFKEELEVIHKRFKEQIVRFRPQVDLDKVATGEHWLALDAKELSLIDEIATSDEFIQRRVAQTYNCAIKLIVAKKSKKNFISRVKDLVSLKSPETYLKEQMASSLHDEPYEHIR</sequence>
<evidence type="ECO:0000256" key="4">
    <source>
        <dbReference type="ARBA" id="ARBA00022670"/>
    </source>
</evidence>
<comment type="similarity">
    <text evidence="2">Belongs to the peptidase S49 family.</text>
</comment>
<dbReference type="AlphaFoldDB" id="A0A2X0WXK1"/>
<dbReference type="NCBIfam" id="NF008745">
    <property type="entry name" value="PRK11778.1"/>
    <property type="match status" value="1"/>
</dbReference>
<accession>A0A2X0WXK1</accession>
<evidence type="ECO:0000256" key="11">
    <source>
        <dbReference type="SAM" id="Phobius"/>
    </source>
</evidence>
<feature type="transmembrane region" description="Helical" evidence="11">
    <location>
        <begin position="12"/>
        <end position="32"/>
    </location>
</feature>
<evidence type="ECO:0000313" key="14">
    <source>
        <dbReference type="EMBL" id="SPT70251.1"/>
    </source>
</evidence>
<dbReference type="PANTHER" id="PTHR42987:SF4">
    <property type="entry name" value="PROTEASE SOHB-RELATED"/>
    <property type="match status" value="1"/>
</dbReference>
<gene>
    <name evidence="14" type="primary">sohB</name>
    <name evidence="14" type="ORF">NCTC13093_01660</name>
</gene>
<keyword evidence="6 14" id="KW-0378">Hydrolase</keyword>
<comment type="subcellular location">
    <subcellularLocation>
        <location evidence="1">Cell membrane</location>
    </subcellularLocation>
</comment>
<dbReference type="Proteomes" id="UP000250086">
    <property type="component" value="Unassembled WGS sequence"/>
</dbReference>
<feature type="coiled-coil region" evidence="10">
    <location>
        <begin position="80"/>
        <end position="119"/>
    </location>
</feature>
<keyword evidence="5 11" id="KW-0812">Transmembrane</keyword>
<dbReference type="InterPro" id="IPR013703">
    <property type="entry name" value="Peptidase_S49_N_proteobac"/>
</dbReference>
<evidence type="ECO:0000256" key="2">
    <source>
        <dbReference type="ARBA" id="ARBA00008683"/>
    </source>
</evidence>
<dbReference type="Pfam" id="PF01343">
    <property type="entry name" value="Peptidase_S49"/>
    <property type="match status" value="1"/>
</dbReference>
<dbReference type="Pfam" id="PF08496">
    <property type="entry name" value="Peptidase_S49_N"/>
    <property type="match status" value="1"/>
</dbReference>
<keyword evidence="9 11" id="KW-0472">Membrane</keyword>
<dbReference type="GO" id="GO:0005886">
    <property type="term" value="C:plasma membrane"/>
    <property type="evidence" value="ECO:0007669"/>
    <property type="project" value="UniProtKB-SubCell"/>
</dbReference>
<dbReference type="InterPro" id="IPR029045">
    <property type="entry name" value="ClpP/crotonase-like_dom_sf"/>
</dbReference>
<keyword evidence="8 11" id="KW-1133">Transmembrane helix</keyword>
<evidence type="ECO:0000256" key="1">
    <source>
        <dbReference type="ARBA" id="ARBA00004236"/>
    </source>
</evidence>
<evidence type="ECO:0000256" key="3">
    <source>
        <dbReference type="ARBA" id="ARBA00022475"/>
    </source>
</evidence>
<dbReference type="SUPFAM" id="SSF52096">
    <property type="entry name" value="ClpP/crotonase"/>
    <property type="match status" value="1"/>
</dbReference>
<dbReference type="PANTHER" id="PTHR42987">
    <property type="entry name" value="PEPTIDASE S49"/>
    <property type="match status" value="1"/>
</dbReference>
<name>A0A2X0WXK1_9GAMM</name>
<keyword evidence="10" id="KW-0175">Coiled coil</keyword>
<dbReference type="GO" id="GO:0006508">
    <property type="term" value="P:proteolysis"/>
    <property type="evidence" value="ECO:0007669"/>
    <property type="project" value="UniProtKB-KW"/>
</dbReference>
<proteinExistence type="inferred from homology"/>
<dbReference type="Gene3D" id="6.20.330.10">
    <property type="match status" value="1"/>
</dbReference>
<keyword evidence="15" id="KW-1185">Reference proteome</keyword>
<dbReference type="Gene3D" id="3.90.226.10">
    <property type="entry name" value="2-enoyl-CoA Hydratase, Chain A, domain 1"/>
    <property type="match status" value="1"/>
</dbReference>
<evidence type="ECO:0000256" key="5">
    <source>
        <dbReference type="ARBA" id="ARBA00022692"/>
    </source>
</evidence>
<evidence type="ECO:0000256" key="9">
    <source>
        <dbReference type="ARBA" id="ARBA00023136"/>
    </source>
</evidence>
<keyword evidence="3" id="KW-1003">Cell membrane</keyword>
<keyword evidence="4 14" id="KW-0645">Protease</keyword>
<reference evidence="14 15" key="1">
    <citation type="submission" date="2018-06" db="EMBL/GenBank/DDBJ databases">
        <authorList>
            <consortium name="Pathogen Informatics"/>
            <person name="Doyle S."/>
        </authorList>
    </citation>
    <scope>NUCLEOTIDE SEQUENCE [LARGE SCALE GENOMIC DNA]</scope>
    <source>
        <strain evidence="14 15">NCTC13093</strain>
    </source>
</reference>
<evidence type="ECO:0000256" key="10">
    <source>
        <dbReference type="SAM" id="Coils"/>
    </source>
</evidence>